<dbReference type="Pfam" id="PF21599">
    <property type="entry name" value="ZSWIM3_N"/>
    <property type="match status" value="1"/>
</dbReference>
<organism evidence="3">
    <name type="scientific">Schistocephalus solidus</name>
    <name type="common">Tapeworm</name>
    <dbReference type="NCBI Taxonomy" id="70667"/>
    <lineage>
        <taxon>Eukaryota</taxon>
        <taxon>Metazoa</taxon>
        <taxon>Spiralia</taxon>
        <taxon>Lophotrochozoa</taxon>
        <taxon>Platyhelminthes</taxon>
        <taxon>Cestoda</taxon>
        <taxon>Eucestoda</taxon>
        <taxon>Diphyllobothriidea</taxon>
        <taxon>Diphyllobothriidae</taxon>
        <taxon>Schistocephalus</taxon>
    </lineage>
</organism>
<protein>
    <recommendedName>
        <fullName evidence="2">ZSWIM3 N-terminal domain-containing protein</fullName>
    </recommendedName>
</protein>
<name>A0A0V0J7T1_SCHSO</name>
<evidence type="ECO:0000259" key="2">
    <source>
        <dbReference type="Pfam" id="PF21599"/>
    </source>
</evidence>
<dbReference type="EMBL" id="GEEE01001584">
    <property type="protein sequence ID" value="JAP61641.1"/>
    <property type="molecule type" value="Transcribed_RNA"/>
</dbReference>
<accession>A0A0V0J7T1</accession>
<proteinExistence type="predicted"/>
<evidence type="ECO:0000256" key="1">
    <source>
        <dbReference type="SAM" id="MobiDB-lite"/>
    </source>
</evidence>
<feature type="compositionally biased region" description="Polar residues" evidence="1">
    <location>
        <begin position="200"/>
        <end position="209"/>
    </location>
</feature>
<dbReference type="InterPro" id="IPR048325">
    <property type="entry name" value="ZSWIM3_N"/>
</dbReference>
<reference evidence="3" key="1">
    <citation type="submission" date="2016-01" db="EMBL/GenBank/DDBJ databases">
        <title>Reference transcriptome for the parasite Schistocephalus solidus: insights into the molecular evolution of parasitism.</title>
        <authorList>
            <person name="Hebert F.O."/>
            <person name="Grambauer S."/>
            <person name="Barber I."/>
            <person name="Landry C.R."/>
            <person name="Aubin-Horth N."/>
        </authorList>
    </citation>
    <scope>NUCLEOTIDE SEQUENCE</scope>
</reference>
<dbReference type="EMBL" id="GEEE01018384">
    <property type="protein sequence ID" value="JAP44841.1"/>
    <property type="molecule type" value="Transcribed_RNA"/>
</dbReference>
<sequence>MCPSRIKVSGAGGVLTVSDWNMDHNHTVQPKNLIEDDLNAEGLDEVKYALVLPTSGGLNDRSKEFMAAFPQMWFSTFSEFETRLKEFEMVTGSQYTKWKGDKFSENHPSRDTLVYRRLTYACFHYGESRRKGKPRNRTQKIGCSSVIILRADNGLLRIVRFNMRHCHSVGPKYLQDKTLRSTRRSQKRAISENGEDSLRVPSNLNNSDLPSPGPSVFKAHAQNQQLTREEKLSIISPYLSQLADFACDADDIRFNRSMTTIKAIHDLWSGDSDVIVYRKSPGYEFDYQDTSPPNVSAASQLCKESVFYDDPI</sequence>
<dbReference type="AlphaFoldDB" id="A0A0V0J7T1"/>
<evidence type="ECO:0000313" key="3">
    <source>
        <dbReference type="EMBL" id="JAP61641.1"/>
    </source>
</evidence>
<feature type="region of interest" description="Disordered" evidence="1">
    <location>
        <begin position="177"/>
        <end position="215"/>
    </location>
</feature>
<dbReference type="EMBL" id="GEEE01022533">
    <property type="protein sequence ID" value="JAP40692.1"/>
    <property type="molecule type" value="Transcribed_RNA"/>
</dbReference>
<feature type="domain" description="ZSWIM3 N-terminal" evidence="2">
    <location>
        <begin position="72"/>
        <end position="167"/>
    </location>
</feature>
<dbReference type="EMBL" id="GEEE01005493">
    <property type="protein sequence ID" value="JAP57732.1"/>
    <property type="molecule type" value="Transcribed_RNA"/>
</dbReference>
<gene>
    <name evidence="3" type="ORF">TR154480</name>
</gene>